<dbReference type="PROSITE" id="PS51078">
    <property type="entry name" value="ICLR_ED"/>
    <property type="match status" value="1"/>
</dbReference>
<reference evidence="6" key="2">
    <citation type="submission" date="2020-09" db="EMBL/GenBank/DDBJ databases">
        <authorList>
            <person name="Sun Q."/>
            <person name="Kim S."/>
        </authorList>
    </citation>
    <scope>NUCLEOTIDE SEQUENCE</scope>
    <source>
        <strain evidence="6">KCTC 42650</strain>
    </source>
</reference>
<dbReference type="SMART" id="SM00346">
    <property type="entry name" value="HTH_ICLR"/>
    <property type="match status" value="1"/>
</dbReference>
<keyword evidence="1" id="KW-0805">Transcription regulation</keyword>
<dbReference type="SUPFAM" id="SSF46785">
    <property type="entry name" value="Winged helix' DNA-binding domain"/>
    <property type="match status" value="1"/>
</dbReference>
<evidence type="ECO:0000313" key="7">
    <source>
        <dbReference type="Proteomes" id="UP000626220"/>
    </source>
</evidence>
<evidence type="ECO:0000313" key="6">
    <source>
        <dbReference type="EMBL" id="GHF40259.1"/>
    </source>
</evidence>
<dbReference type="Gene3D" id="3.30.450.40">
    <property type="match status" value="1"/>
</dbReference>
<organism evidence="6 7">
    <name type="scientific">Seohaeicola zhoushanensis</name>
    <dbReference type="NCBI Taxonomy" id="1569283"/>
    <lineage>
        <taxon>Bacteria</taxon>
        <taxon>Pseudomonadati</taxon>
        <taxon>Pseudomonadota</taxon>
        <taxon>Alphaproteobacteria</taxon>
        <taxon>Rhodobacterales</taxon>
        <taxon>Roseobacteraceae</taxon>
        <taxon>Seohaeicola</taxon>
    </lineage>
</organism>
<protein>
    <recommendedName>
        <fullName evidence="8">IclR family transcriptional regulator</fullName>
    </recommendedName>
</protein>
<dbReference type="InterPro" id="IPR005471">
    <property type="entry name" value="Tscrpt_reg_IclR_N"/>
</dbReference>
<dbReference type="Proteomes" id="UP000626220">
    <property type="component" value="Unassembled WGS sequence"/>
</dbReference>
<sequence length="246" mass="25193">MAEDIASDAAQGGLQSLDAALALLARLAEAPGPQTLTDLARSGDMPVSKAHRYLASFVHAGLVRQAGRSGKYDLGPAAMALGLAALARLDFVNRTADRLPDIVAETGLTALLCVWSEGGPVVVRWERSARYMVTALGLGSTLPLLNSATGRVFLAYTPAPLTAALLAREGGNAEALTEETRARGYASVSGDLIPGLAAIAAPVLDWQGQAQASVTLIGTDPALAAPGSAAIPALLRFCADLSVARP</sequence>
<name>A0A8J3GUL5_9RHOB</name>
<evidence type="ECO:0000259" key="4">
    <source>
        <dbReference type="PROSITE" id="PS51077"/>
    </source>
</evidence>
<dbReference type="Pfam" id="PF01614">
    <property type="entry name" value="IclR_C"/>
    <property type="match status" value="1"/>
</dbReference>
<feature type="domain" description="IclR-ED" evidence="5">
    <location>
        <begin position="77"/>
        <end position="246"/>
    </location>
</feature>
<dbReference type="InterPro" id="IPR029016">
    <property type="entry name" value="GAF-like_dom_sf"/>
</dbReference>
<evidence type="ECO:0000256" key="3">
    <source>
        <dbReference type="ARBA" id="ARBA00023163"/>
    </source>
</evidence>
<dbReference type="GO" id="GO:0003677">
    <property type="term" value="F:DNA binding"/>
    <property type="evidence" value="ECO:0007669"/>
    <property type="project" value="UniProtKB-KW"/>
</dbReference>
<dbReference type="GO" id="GO:0003700">
    <property type="term" value="F:DNA-binding transcription factor activity"/>
    <property type="evidence" value="ECO:0007669"/>
    <property type="project" value="TreeGrafter"/>
</dbReference>
<dbReference type="GO" id="GO:0045892">
    <property type="term" value="P:negative regulation of DNA-templated transcription"/>
    <property type="evidence" value="ECO:0007669"/>
    <property type="project" value="TreeGrafter"/>
</dbReference>
<evidence type="ECO:0008006" key="8">
    <source>
        <dbReference type="Google" id="ProtNLM"/>
    </source>
</evidence>
<evidence type="ECO:0000256" key="2">
    <source>
        <dbReference type="ARBA" id="ARBA00023125"/>
    </source>
</evidence>
<dbReference type="PROSITE" id="PS51077">
    <property type="entry name" value="HTH_ICLR"/>
    <property type="match status" value="1"/>
</dbReference>
<dbReference type="RefSeq" id="WP_189678921.1">
    <property type="nucleotide sequence ID" value="NZ_BNCJ01000002.1"/>
</dbReference>
<accession>A0A8J3GUL5</accession>
<evidence type="ECO:0000256" key="1">
    <source>
        <dbReference type="ARBA" id="ARBA00023015"/>
    </source>
</evidence>
<dbReference type="SUPFAM" id="SSF55781">
    <property type="entry name" value="GAF domain-like"/>
    <property type="match status" value="1"/>
</dbReference>
<dbReference type="EMBL" id="BNCJ01000002">
    <property type="protein sequence ID" value="GHF40259.1"/>
    <property type="molecule type" value="Genomic_DNA"/>
</dbReference>
<dbReference type="AlphaFoldDB" id="A0A8J3GUL5"/>
<keyword evidence="3" id="KW-0804">Transcription</keyword>
<dbReference type="Pfam" id="PF09339">
    <property type="entry name" value="HTH_IclR"/>
    <property type="match status" value="1"/>
</dbReference>
<gene>
    <name evidence="6" type="ORF">GCM10017056_09760</name>
</gene>
<proteinExistence type="predicted"/>
<feature type="domain" description="HTH iclR-type" evidence="4">
    <location>
        <begin position="14"/>
        <end position="76"/>
    </location>
</feature>
<dbReference type="Gene3D" id="1.10.10.10">
    <property type="entry name" value="Winged helix-like DNA-binding domain superfamily/Winged helix DNA-binding domain"/>
    <property type="match status" value="1"/>
</dbReference>
<reference evidence="6" key="1">
    <citation type="journal article" date="2014" name="Int. J. Syst. Evol. Microbiol.">
        <title>Complete genome sequence of Corynebacterium casei LMG S-19264T (=DSM 44701T), isolated from a smear-ripened cheese.</title>
        <authorList>
            <consortium name="US DOE Joint Genome Institute (JGI-PGF)"/>
            <person name="Walter F."/>
            <person name="Albersmeier A."/>
            <person name="Kalinowski J."/>
            <person name="Ruckert C."/>
        </authorList>
    </citation>
    <scope>NUCLEOTIDE SEQUENCE</scope>
    <source>
        <strain evidence="6">KCTC 42650</strain>
    </source>
</reference>
<comment type="caution">
    <text evidence="6">The sequence shown here is derived from an EMBL/GenBank/DDBJ whole genome shotgun (WGS) entry which is preliminary data.</text>
</comment>
<dbReference type="InterPro" id="IPR036390">
    <property type="entry name" value="WH_DNA-bd_sf"/>
</dbReference>
<keyword evidence="7" id="KW-1185">Reference proteome</keyword>
<dbReference type="PANTHER" id="PTHR30136">
    <property type="entry name" value="HELIX-TURN-HELIX TRANSCRIPTIONAL REGULATOR, ICLR FAMILY"/>
    <property type="match status" value="1"/>
</dbReference>
<dbReference type="FunFam" id="1.10.10.10:FF:000056">
    <property type="entry name" value="IclR family transcriptional regulator"/>
    <property type="match status" value="1"/>
</dbReference>
<dbReference type="InterPro" id="IPR036388">
    <property type="entry name" value="WH-like_DNA-bd_sf"/>
</dbReference>
<evidence type="ECO:0000259" key="5">
    <source>
        <dbReference type="PROSITE" id="PS51078"/>
    </source>
</evidence>
<dbReference type="InterPro" id="IPR050707">
    <property type="entry name" value="HTH_MetabolicPath_Reg"/>
</dbReference>
<dbReference type="InterPro" id="IPR014757">
    <property type="entry name" value="Tscrpt_reg_IclR_C"/>
</dbReference>
<keyword evidence="2" id="KW-0238">DNA-binding</keyword>
<dbReference type="PANTHER" id="PTHR30136:SF8">
    <property type="entry name" value="TRANSCRIPTIONAL REGULATORY PROTEIN"/>
    <property type="match status" value="1"/>
</dbReference>